<keyword evidence="2" id="KW-0378">Hydrolase</keyword>
<dbReference type="InterPro" id="IPR050410">
    <property type="entry name" value="CCR4/nocturin_mRNA_transcr"/>
</dbReference>
<protein>
    <submittedName>
        <fullName evidence="4">Endonuclease/exonuclease/phosphatase family protein</fullName>
    </submittedName>
</protein>
<dbReference type="InterPro" id="IPR036691">
    <property type="entry name" value="Endo/exonu/phosph_ase_sf"/>
</dbReference>
<proteinExistence type="inferred from homology"/>
<dbReference type="GO" id="GO:0000175">
    <property type="term" value="F:3'-5'-RNA exonuclease activity"/>
    <property type="evidence" value="ECO:0007669"/>
    <property type="project" value="TreeGrafter"/>
</dbReference>
<dbReference type="Proteomes" id="UP000191988">
    <property type="component" value="Unassembled WGS sequence"/>
</dbReference>
<comment type="similarity">
    <text evidence="1">Belongs to the CCR4/nocturin family.</text>
</comment>
<sequence length="267" mass="29753">MRLICLNGWGGKLHDELVPYLSSSDPDILCLQEVVHTPAATQDWLAYRDHGIDLPQRANFLRDVADALPDHMAVFCPAAQGDLWHGETRYPSQWGLATFVRKSIAIVAQVQGFVHGTFSADGYGDHPRSRTAHAVRIFDFTTGQPAVIAHMHGLRDPNGKHDSAARLAQATRLAQLVRNIAEAGDRIIVCGDFNVLPDSKTFAVLKELDLTELVTTRGFTDTRTSHYTKQNRYADYMLVNPAVKIDHFDVVRQPEVSDHCPLLLEFS</sequence>
<evidence type="ECO:0000259" key="3">
    <source>
        <dbReference type="Pfam" id="PF03372"/>
    </source>
</evidence>
<evidence type="ECO:0000256" key="2">
    <source>
        <dbReference type="ARBA" id="ARBA00022801"/>
    </source>
</evidence>
<feature type="domain" description="Endonuclease/exonuclease/phosphatase" evidence="3">
    <location>
        <begin position="14"/>
        <end position="259"/>
    </location>
</feature>
<organism evidence="4 5">
    <name type="scientific">Agrobacterium tomkonis CFBP 6623</name>
    <dbReference type="NCBI Taxonomy" id="1183432"/>
    <lineage>
        <taxon>Bacteria</taxon>
        <taxon>Pseudomonadati</taxon>
        <taxon>Pseudomonadota</taxon>
        <taxon>Alphaproteobacteria</taxon>
        <taxon>Hyphomicrobiales</taxon>
        <taxon>Rhizobiaceae</taxon>
        <taxon>Rhizobium/Agrobacterium group</taxon>
        <taxon>Agrobacterium</taxon>
        <taxon>Agrobacterium tumefaciens complex</taxon>
    </lineage>
</organism>
<keyword evidence="4" id="KW-0269">Exonuclease</keyword>
<gene>
    <name evidence="4" type="ORF">AGR3A_Cc260040</name>
</gene>
<evidence type="ECO:0000256" key="1">
    <source>
        <dbReference type="ARBA" id="ARBA00010774"/>
    </source>
</evidence>
<evidence type="ECO:0000313" key="4">
    <source>
        <dbReference type="EMBL" id="CUX21246.1"/>
    </source>
</evidence>
<evidence type="ECO:0000313" key="5">
    <source>
        <dbReference type="Proteomes" id="UP000191988"/>
    </source>
</evidence>
<dbReference type="GO" id="GO:0004519">
    <property type="term" value="F:endonuclease activity"/>
    <property type="evidence" value="ECO:0007669"/>
    <property type="project" value="UniProtKB-KW"/>
</dbReference>
<accession>A0A1S7PH60</accession>
<name>A0A1S7PH60_9HYPH</name>
<keyword evidence="5" id="KW-1185">Reference proteome</keyword>
<dbReference type="STRING" id="1183432.AGR3A_Cc260040"/>
<dbReference type="EMBL" id="FBWK01000019">
    <property type="protein sequence ID" value="CUX21246.1"/>
    <property type="molecule type" value="Genomic_DNA"/>
</dbReference>
<dbReference type="RefSeq" id="WP_046800195.1">
    <property type="nucleotide sequence ID" value="NZ_LT009723.1"/>
</dbReference>
<reference evidence="5" key="1">
    <citation type="submission" date="2016-01" db="EMBL/GenBank/DDBJ databases">
        <authorList>
            <person name="Regsiter A."/>
            <person name="william w."/>
        </authorList>
    </citation>
    <scope>NUCLEOTIDE SEQUENCE [LARGE SCALE GENOMIC DNA]</scope>
    <source>
        <strain evidence="5">CFBP 6623</strain>
    </source>
</reference>
<dbReference type="AlphaFoldDB" id="A0A1S7PH60"/>
<keyword evidence="4" id="KW-0540">Nuclease</keyword>
<dbReference type="Gene3D" id="3.60.10.10">
    <property type="entry name" value="Endonuclease/exonuclease/phosphatase"/>
    <property type="match status" value="1"/>
</dbReference>
<dbReference type="PANTHER" id="PTHR12121:SF45">
    <property type="entry name" value="NOCTURNIN"/>
    <property type="match status" value="1"/>
</dbReference>
<dbReference type="InterPro" id="IPR005135">
    <property type="entry name" value="Endo/exonuclease/phosphatase"/>
</dbReference>
<dbReference type="Pfam" id="PF03372">
    <property type="entry name" value="Exo_endo_phos"/>
    <property type="match status" value="1"/>
</dbReference>
<dbReference type="GO" id="GO:0006139">
    <property type="term" value="P:nucleobase-containing compound metabolic process"/>
    <property type="evidence" value="ECO:0007669"/>
    <property type="project" value="UniProtKB-ARBA"/>
</dbReference>
<dbReference type="PANTHER" id="PTHR12121">
    <property type="entry name" value="CARBON CATABOLITE REPRESSOR PROTEIN 4"/>
    <property type="match status" value="1"/>
</dbReference>
<keyword evidence="4" id="KW-0255">Endonuclease</keyword>
<dbReference type="SUPFAM" id="SSF56219">
    <property type="entry name" value="DNase I-like"/>
    <property type="match status" value="1"/>
</dbReference>